<evidence type="ECO:0000259" key="3">
    <source>
        <dbReference type="Pfam" id="PF14200"/>
    </source>
</evidence>
<dbReference type="EMBL" id="BAABHJ010000040">
    <property type="protein sequence ID" value="GAA4618279.1"/>
    <property type="molecule type" value="Genomic_DNA"/>
</dbReference>
<dbReference type="PROSITE" id="PS50231">
    <property type="entry name" value="RICIN_B_LECTIN"/>
    <property type="match status" value="1"/>
</dbReference>
<proteinExistence type="predicted"/>
<evidence type="ECO:0000313" key="5">
    <source>
        <dbReference type="Proteomes" id="UP001500212"/>
    </source>
</evidence>
<dbReference type="InterPro" id="IPR035992">
    <property type="entry name" value="Ricin_B-like_lectins"/>
</dbReference>
<feature type="domain" description="Ricin B lectin" evidence="3">
    <location>
        <begin position="50"/>
        <end position="122"/>
    </location>
</feature>
<protein>
    <recommendedName>
        <fullName evidence="3">Ricin B lectin domain-containing protein</fullName>
    </recommendedName>
</protein>
<organism evidence="4 5">
    <name type="scientific">Actinoallomurus liliacearum</name>
    <dbReference type="NCBI Taxonomy" id="1080073"/>
    <lineage>
        <taxon>Bacteria</taxon>
        <taxon>Bacillati</taxon>
        <taxon>Actinomycetota</taxon>
        <taxon>Actinomycetes</taxon>
        <taxon>Streptosporangiales</taxon>
        <taxon>Thermomonosporaceae</taxon>
        <taxon>Actinoallomurus</taxon>
    </lineage>
</organism>
<dbReference type="Proteomes" id="UP001500212">
    <property type="component" value="Unassembled WGS sequence"/>
</dbReference>
<dbReference type="SUPFAM" id="SSF50370">
    <property type="entry name" value="Ricin B-like lectins"/>
    <property type="match status" value="1"/>
</dbReference>
<comment type="caution">
    <text evidence="4">The sequence shown here is derived from an EMBL/GenBank/DDBJ whole genome shotgun (WGS) entry which is preliminary data.</text>
</comment>
<feature type="signal peptide" evidence="2">
    <location>
        <begin position="1"/>
        <end position="30"/>
    </location>
</feature>
<dbReference type="InterPro" id="IPR000772">
    <property type="entry name" value="Ricin_B_lectin"/>
</dbReference>
<name>A0ABP8U0M4_9ACTN</name>
<feature type="region of interest" description="Disordered" evidence="1">
    <location>
        <begin position="156"/>
        <end position="181"/>
    </location>
</feature>
<dbReference type="Gene3D" id="2.80.10.50">
    <property type="match status" value="2"/>
</dbReference>
<keyword evidence="2" id="KW-0732">Signal</keyword>
<dbReference type="RefSeq" id="WP_345366488.1">
    <property type="nucleotide sequence ID" value="NZ_BAABHJ010000040.1"/>
</dbReference>
<feature type="chain" id="PRO_5046144175" description="Ricin B lectin domain-containing protein" evidence="2">
    <location>
        <begin position="31"/>
        <end position="181"/>
    </location>
</feature>
<reference evidence="5" key="1">
    <citation type="journal article" date="2019" name="Int. J. Syst. Evol. Microbiol.">
        <title>The Global Catalogue of Microorganisms (GCM) 10K type strain sequencing project: providing services to taxonomists for standard genome sequencing and annotation.</title>
        <authorList>
            <consortium name="The Broad Institute Genomics Platform"/>
            <consortium name="The Broad Institute Genome Sequencing Center for Infectious Disease"/>
            <person name="Wu L."/>
            <person name="Ma J."/>
        </authorList>
    </citation>
    <scope>NUCLEOTIDE SEQUENCE [LARGE SCALE GENOMIC DNA]</scope>
    <source>
        <strain evidence="5">JCM 17938</strain>
    </source>
</reference>
<keyword evidence="5" id="KW-1185">Reference proteome</keyword>
<dbReference type="CDD" id="cd00161">
    <property type="entry name" value="beta-trefoil_Ricin-like"/>
    <property type="match status" value="1"/>
</dbReference>
<sequence>MLGHHIKARVLTVVALGAAMAGSAVGPAWAEPGPKASPRAVHALSGPTYVVNSATGLCMTVHGGSRAKGAKVDLYRCVGATNQKWTILSTTGVLYELVNQHSGMCLDVLGGSKKNGARLGQWPCNGKTNQSFQLYGAAGKRDFYLLAPRGNKYVQPKYHDRRSNNPVHQWGSKGTWAKWHH</sequence>
<evidence type="ECO:0000256" key="1">
    <source>
        <dbReference type="SAM" id="MobiDB-lite"/>
    </source>
</evidence>
<accession>A0ABP8U0M4</accession>
<evidence type="ECO:0000313" key="4">
    <source>
        <dbReference type="EMBL" id="GAA4618279.1"/>
    </source>
</evidence>
<dbReference type="Pfam" id="PF14200">
    <property type="entry name" value="RicinB_lectin_2"/>
    <property type="match status" value="1"/>
</dbReference>
<gene>
    <name evidence="4" type="ORF">GCM10023195_82050</name>
</gene>
<evidence type="ECO:0000256" key="2">
    <source>
        <dbReference type="SAM" id="SignalP"/>
    </source>
</evidence>